<dbReference type="SUPFAM" id="SSF49329">
    <property type="entry name" value="Cu,Zn superoxide dismutase-like"/>
    <property type="match status" value="1"/>
</dbReference>
<dbReference type="PROSITE" id="PS00087">
    <property type="entry name" value="SOD_CU_ZN_1"/>
    <property type="match status" value="1"/>
</dbReference>
<evidence type="ECO:0000313" key="5">
    <source>
        <dbReference type="EMBL" id="RUS68327.1"/>
    </source>
</evidence>
<dbReference type="EC" id="1.15.1.1" evidence="2"/>
<dbReference type="PANTHER" id="PTHR10003">
    <property type="entry name" value="SUPEROXIDE DISMUTASE CU-ZN -RELATED"/>
    <property type="match status" value="1"/>
</dbReference>
<dbReference type="Proteomes" id="UP000286947">
    <property type="component" value="Unassembled WGS sequence"/>
</dbReference>
<sequence precursor="true">MRLLKKTVIAASLMFATALAVAQAEKVIEVNLVDADGGSKPIGTVTAVDSQYGLVLTPNLQGLAPGVHGFHVHVNPDCGPKEQDGKMVAALAAGGHYDPQNTGKHGTPWGDGHLGDLPPLYVAADGTAVTPVLAPRLKVADLAGRSIMVHAGGENYSDHPAPLGGGGARVACGVVK</sequence>
<evidence type="ECO:0000259" key="4">
    <source>
        <dbReference type="Pfam" id="PF00080"/>
    </source>
</evidence>
<feature type="chain" id="PRO_5019556155" description="Superoxide dismutase [Cu-Zn]" evidence="3">
    <location>
        <begin position="23"/>
        <end position="176"/>
    </location>
</feature>
<name>A0A433SHU0_9BURK</name>
<evidence type="ECO:0000256" key="1">
    <source>
        <dbReference type="ARBA" id="ARBA00010457"/>
    </source>
</evidence>
<accession>A0A433SHU0</accession>
<dbReference type="InterPro" id="IPR001424">
    <property type="entry name" value="SOD_Cu_Zn_dom"/>
</dbReference>
<gene>
    <name evidence="5" type="primary">sodC</name>
    <name evidence="5" type="ORF">CUZ56_00817</name>
</gene>
<keyword evidence="2" id="KW-0186">Copper</keyword>
<feature type="domain" description="Superoxide dismutase copper/zinc binding" evidence="4">
    <location>
        <begin position="43"/>
        <end position="175"/>
    </location>
</feature>
<dbReference type="InterPro" id="IPR036423">
    <property type="entry name" value="SOD-like_Cu/Zn_dom_sf"/>
</dbReference>
<dbReference type="GO" id="GO:0004784">
    <property type="term" value="F:superoxide dismutase activity"/>
    <property type="evidence" value="ECO:0007669"/>
    <property type="project" value="UniProtKB-EC"/>
</dbReference>
<dbReference type="InterPro" id="IPR018152">
    <property type="entry name" value="SOD_Cu/Zn_BS"/>
</dbReference>
<keyword evidence="3" id="KW-0732">Signal</keyword>
<comment type="function">
    <text evidence="2">Destroys radicals which are normally produced within the cells and which are toxic to biological systems.</text>
</comment>
<feature type="signal peptide" evidence="3">
    <location>
        <begin position="1"/>
        <end position="22"/>
    </location>
</feature>
<dbReference type="CDD" id="cd00305">
    <property type="entry name" value="Cu-Zn_Superoxide_Dismutase"/>
    <property type="match status" value="1"/>
</dbReference>
<evidence type="ECO:0000313" key="6">
    <source>
        <dbReference type="Proteomes" id="UP000286947"/>
    </source>
</evidence>
<comment type="catalytic activity">
    <reaction evidence="2">
        <text>2 superoxide + 2 H(+) = H2O2 + O2</text>
        <dbReference type="Rhea" id="RHEA:20696"/>
        <dbReference type="ChEBI" id="CHEBI:15378"/>
        <dbReference type="ChEBI" id="CHEBI:15379"/>
        <dbReference type="ChEBI" id="CHEBI:16240"/>
        <dbReference type="ChEBI" id="CHEBI:18421"/>
        <dbReference type="EC" id="1.15.1.1"/>
    </reaction>
</comment>
<keyword evidence="6" id="KW-1185">Reference proteome</keyword>
<proteinExistence type="inferred from homology"/>
<dbReference type="NCBIfam" id="NF007628">
    <property type="entry name" value="PRK10290.1"/>
    <property type="match status" value="1"/>
</dbReference>
<organism evidence="5 6">
    <name type="scientific">Saezia sanguinis</name>
    <dbReference type="NCBI Taxonomy" id="1965230"/>
    <lineage>
        <taxon>Bacteria</taxon>
        <taxon>Pseudomonadati</taxon>
        <taxon>Pseudomonadota</taxon>
        <taxon>Betaproteobacteria</taxon>
        <taxon>Burkholderiales</taxon>
        <taxon>Saeziaceae</taxon>
        <taxon>Saezia</taxon>
    </lineage>
</organism>
<comment type="cofactor">
    <cofactor evidence="2">
        <name>Cu cation</name>
        <dbReference type="ChEBI" id="CHEBI:23378"/>
    </cofactor>
    <text evidence="2">Binds 1 copper ion per subunit.</text>
</comment>
<dbReference type="EMBL" id="PQSP01000001">
    <property type="protein sequence ID" value="RUS68327.1"/>
    <property type="molecule type" value="Genomic_DNA"/>
</dbReference>
<dbReference type="AlphaFoldDB" id="A0A433SHU0"/>
<protein>
    <recommendedName>
        <fullName evidence="2">Superoxide dismutase [Cu-Zn]</fullName>
        <ecNumber evidence="2">1.15.1.1</ecNumber>
    </recommendedName>
</protein>
<reference evidence="5 6" key="1">
    <citation type="submission" date="2018-01" db="EMBL/GenBank/DDBJ databases">
        <title>Saezia sanguinis gen. nov., sp. nov., in the order Burkholderiales isolated from human blood.</title>
        <authorList>
            <person name="Medina-Pascual M.J."/>
            <person name="Valdezate S."/>
            <person name="Monzon S."/>
            <person name="Cuesta I."/>
            <person name="Carrasco G."/>
            <person name="Villalon P."/>
            <person name="Saez-Nieto J.A."/>
        </authorList>
    </citation>
    <scope>NUCLEOTIDE SEQUENCE [LARGE SCALE GENOMIC DNA]</scope>
    <source>
        <strain evidence="5 6">CNM695-12</strain>
    </source>
</reference>
<dbReference type="GO" id="GO:0005507">
    <property type="term" value="F:copper ion binding"/>
    <property type="evidence" value="ECO:0007669"/>
    <property type="project" value="InterPro"/>
</dbReference>
<evidence type="ECO:0000256" key="2">
    <source>
        <dbReference type="RuleBase" id="RU000393"/>
    </source>
</evidence>
<dbReference type="PROSITE" id="PS00332">
    <property type="entry name" value="SOD_CU_ZN_2"/>
    <property type="match status" value="1"/>
</dbReference>
<keyword evidence="2" id="KW-0479">Metal-binding</keyword>
<comment type="similarity">
    <text evidence="1 2">Belongs to the Cu-Zn superoxide dismutase family.</text>
</comment>
<comment type="caution">
    <text evidence="5">The sequence shown here is derived from an EMBL/GenBank/DDBJ whole genome shotgun (WGS) entry which is preliminary data.</text>
</comment>
<keyword evidence="2" id="KW-0862">Zinc</keyword>
<comment type="cofactor">
    <cofactor evidence="2">
        <name>Zn(2+)</name>
        <dbReference type="ChEBI" id="CHEBI:29105"/>
    </cofactor>
    <text evidence="2">Binds 1 zinc ion per subunit.</text>
</comment>
<dbReference type="Pfam" id="PF00080">
    <property type="entry name" value="Sod_Cu"/>
    <property type="match status" value="1"/>
</dbReference>
<dbReference type="InterPro" id="IPR024134">
    <property type="entry name" value="SOD_Cu/Zn_/chaperone"/>
</dbReference>
<dbReference type="Gene3D" id="2.60.40.200">
    <property type="entry name" value="Superoxide dismutase, copper/zinc binding domain"/>
    <property type="match status" value="1"/>
</dbReference>
<evidence type="ECO:0000256" key="3">
    <source>
        <dbReference type="SAM" id="SignalP"/>
    </source>
</evidence>
<keyword evidence="2 5" id="KW-0560">Oxidoreductase</keyword>